<reference evidence="2" key="1">
    <citation type="submission" date="2019-10" db="EMBL/GenBank/DDBJ databases">
        <title>Conservation and host-specific expression of non-tandemly repeated heterogenous ribosome RNA gene in arbuscular mycorrhizal fungi.</title>
        <authorList>
            <person name="Maeda T."/>
            <person name="Kobayashi Y."/>
            <person name="Nakagawa T."/>
            <person name="Ezawa T."/>
            <person name="Yamaguchi K."/>
            <person name="Bino T."/>
            <person name="Nishimoto Y."/>
            <person name="Shigenobu S."/>
            <person name="Kawaguchi M."/>
        </authorList>
    </citation>
    <scope>NUCLEOTIDE SEQUENCE</scope>
    <source>
        <strain evidence="2">HR1</strain>
    </source>
</reference>
<dbReference type="GO" id="GO:0005768">
    <property type="term" value="C:endosome"/>
    <property type="evidence" value="ECO:0007669"/>
    <property type="project" value="TreeGrafter"/>
</dbReference>
<dbReference type="GO" id="GO:0032266">
    <property type="term" value="F:phosphatidylinositol-3-phosphate binding"/>
    <property type="evidence" value="ECO:0007669"/>
    <property type="project" value="TreeGrafter"/>
</dbReference>
<dbReference type="InterPro" id="IPR001683">
    <property type="entry name" value="PX_dom"/>
</dbReference>
<dbReference type="InterPro" id="IPR036871">
    <property type="entry name" value="PX_dom_sf"/>
</dbReference>
<dbReference type="Pfam" id="PF09325">
    <property type="entry name" value="Vps5"/>
    <property type="match status" value="1"/>
</dbReference>
<organism evidence="2 3">
    <name type="scientific">Rhizophagus clarus</name>
    <dbReference type="NCBI Taxonomy" id="94130"/>
    <lineage>
        <taxon>Eukaryota</taxon>
        <taxon>Fungi</taxon>
        <taxon>Fungi incertae sedis</taxon>
        <taxon>Mucoromycota</taxon>
        <taxon>Glomeromycotina</taxon>
        <taxon>Glomeromycetes</taxon>
        <taxon>Glomerales</taxon>
        <taxon>Glomeraceae</taxon>
        <taxon>Rhizophagus</taxon>
    </lineage>
</organism>
<dbReference type="Proteomes" id="UP000615446">
    <property type="component" value="Unassembled WGS sequence"/>
</dbReference>
<accession>A0A8H3KWD5</accession>
<gene>
    <name evidence="2" type="ORF">RCL2_000168800</name>
</gene>
<feature type="domain" description="PX" evidence="1">
    <location>
        <begin position="45"/>
        <end position="155"/>
    </location>
</feature>
<dbReference type="SMART" id="SM00312">
    <property type="entry name" value="PX"/>
    <property type="match status" value="1"/>
</dbReference>
<protein>
    <recommendedName>
        <fullName evidence="1">PX domain-containing protein</fullName>
    </recommendedName>
</protein>
<dbReference type="PANTHER" id="PTHR47433:SF1">
    <property type="entry name" value="VACUOLAR PROTEIN SORTING-ASSOCIATED PROTEIN 17"/>
    <property type="match status" value="1"/>
</dbReference>
<name>A0A8H3KWD5_9GLOM</name>
<dbReference type="InterPro" id="IPR027267">
    <property type="entry name" value="AH/BAR_dom_sf"/>
</dbReference>
<dbReference type="InterPro" id="IPR015404">
    <property type="entry name" value="Vps5_C"/>
</dbReference>
<evidence type="ECO:0000313" key="2">
    <source>
        <dbReference type="EMBL" id="GES74191.1"/>
    </source>
</evidence>
<dbReference type="Gene3D" id="1.20.1270.60">
    <property type="entry name" value="Arfaptin homology (AH) domain/BAR domain"/>
    <property type="match status" value="1"/>
</dbReference>
<dbReference type="OrthoDB" id="9976382at2759"/>
<dbReference type="GO" id="GO:0006886">
    <property type="term" value="P:intracellular protein transport"/>
    <property type="evidence" value="ECO:0007669"/>
    <property type="project" value="TreeGrafter"/>
</dbReference>
<dbReference type="SUPFAM" id="SSF64268">
    <property type="entry name" value="PX domain"/>
    <property type="match status" value="1"/>
</dbReference>
<dbReference type="Gene3D" id="3.30.1520.10">
    <property type="entry name" value="Phox-like domain"/>
    <property type="match status" value="1"/>
</dbReference>
<sequence>MAVPQEPVLNGNENITQTYQYSSPKDTRTRHLLKNGSSTQSQDGDYLHISITTLDKNRRDPVFKFKAITNLPRYRNSSYSLIERSYAEFERLFNALTYSNPECIVPALPFSSSSYQATEDDERRIKHSMQQWVNRVAMNPVLCHDEELRSFIETDFAFIPAIKLRKRASSFRLKFSYDIRDEDKALVHAKSIAHILEGHFLNTAKTIQKLAGYRKGLSTFNYELGTKSIAMGTVEKHPPLSSGLRKFGKTLQIISERQKLQAISESAILGDFFSYYAINSHVVKETLANRLRIISEHDDAVKNTISKRRYIERLKSSTNIKSDKVNEALEDLDYAKSYEQNLDARVKNVTKNLHTELKIYEENRAQDFFNAVKDYVKKQILFEKQQLNEWENLKPDIKAITKRNMHIYAFGDEKLDAKAVAEKLKIEGYYYL</sequence>
<comment type="caution">
    <text evidence="2">The sequence shown here is derived from an EMBL/GenBank/DDBJ whole genome shotgun (WGS) entry which is preliminary data.</text>
</comment>
<dbReference type="Pfam" id="PF00787">
    <property type="entry name" value="PX"/>
    <property type="match status" value="1"/>
</dbReference>
<dbReference type="GO" id="GO:0042147">
    <property type="term" value="P:retrograde transport, endosome to Golgi"/>
    <property type="evidence" value="ECO:0007669"/>
    <property type="project" value="TreeGrafter"/>
</dbReference>
<dbReference type="GO" id="GO:0005829">
    <property type="term" value="C:cytosol"/>
    <property type="evidence" value="ECO:0007669"/>
    <property type="project" value="GOC"/>
</dbReference>
<proteinExistence type="predicted"/>
<dbReference type="GO" id="GO:0030905">
    <property type="term" value="C:retromer, tubulation complex"/>
    <property type="evidence" value="ECO:0007669"/>
    <property type="project" value="TreeGrafter"/>
</dbReference>
<dbReference type="EMBL" id="BLAL01000011">
    <property type="protein sequence ID" value="GES74191.1"/>
    <property type="molecule type" value="Genomic_DNA"/>
</dbReference>
<dbReference type="AlphaFoldDB" id="A0A8H3KWD5"/>
<evidence type="ECO:0000313" key="3">
    <source>
        <dbReference type="Proteomes" id="UP000615446"/>
    </source>
</evidence>
<dbReference type="PANTHER" id="PTHR47433">
    <property type="entry name" value="VACUOLAR PROTEIN SORTING-ASSOCIATED PROTEIN 17"/>
    <property type="match status" value="1"/>
</dbReference>
<dbReference type="InterPro" id="IPR053055">
    <property type="entry name" value="VPS17"/>
</dbReference>
<dbReference type="CDD" id="cd07596">
    <property type="entry name" value="BAR_SNX"/>
    <property type="match status" value="1"/>
</dbReference>
<evidence type="ECO:0000259" key="1">
    <source>
        <dbReference type="SMART" id="SM00312"/>
    </source>
</evidence>